<sequence>MGDETLTDESMHLAAGFLHAGVSSVVATMWSIRDEDGPVIAEKFYRYMFRDTQHLSHTDSAYALNEAVRFLRLSRVLPIRWAAFIHVGA</sequence>
<dbReference type="InParanoid" id="A0A165RVK6"/>
<gene>
    <name evidence="2" type="ORF">NEOLEDRAFT_1135110</name>
</gene>
<feature type="domain" description="CHAT" evidence="1">
    <location>
        <begin position="5"/>
        <end position="89"/>
    </location>
</feature>
<reference evidence="2 3" key="1">
    <citation type="journal article" date="2016" name="Mol. Biol. Evol.">
        <title>Comparative Genomics of Early-Diverging Mushroom-Forming Fungi Provides Insights into the Origins of Lignocellulose Decay Capabilities.</title>
        <authorList>
            <person name="Nagy L.G."/>
            <person name="Riley R."/>
            <person name="Tritt A."/>
            <person name="Adam C."/>
            <person name="Daum C."/>
            <person name="Floudas D."/>
            <person name="Sun H."/>
            <person name="Yadav J.S."/>
            <person name="Pangilinan J."/>
            <person name="Larsson K.H."/>
            <person name="Matsuura K."/>
            <person name="Barry K."/>
            <person name="Labutti K."/>
            <person name="Kuo R."/>
            <person name="Ohm R.A."/>
            <person name="Bhattacharya S.S."/>
            <person name="Shirouzu T."/>
            <person name="Yoshinaga Y."/>
            <person name="Martin F.M."/>
            <person name="Grigoriev I.V."/>
            <person name="Hibbett D.S."/>
        </authorList>
    </citation>
    <scope>NUCLEOTIDE SEQUENCE [LARGE SCALE GENOMIC DNA]</scope>
    <source>
        <strain evidence="2 3">HHB14362 ss-1</strain>
    </source>
</reference>
<dbReference type="EMBL" id="KV425578">
    <property type="protein sequence ID" value="KZT24326.1"/>
    <property type="molecule type" value="Genomic_DNA"/>
</dbReference>
<protein>
    <recommendedName>
        <fullName evidence="1">CHAT domain-containing protein</fullName>
    </recommendedName>
</protein>
<dbReference type="STRING" id="1314782.A0A165RVK6"/>
<evidence type="ECO:0000313" key="2">
    <source>
        <dbReference type="EMBL" id="KZT24326.1"/>
    </source>
</evidence>
<name>A0A165RVK6_9AGAM</name>
<proteinExistence type="predicted"/>
<organism evidence="2 3">
    <name type="scientific">Neolentinus lepideus HHB14362 ss-1</name>
    <dbReference type="NCBI Taxonomy" id="1314782"/>
    <lineage>
        <taxon>Eukaryota</taxon>
        <taxon>Fungi</taxon>
        <taxon>Dikarya</taxon>
        <taxon>Basidiomycota</taxon>
        <taxon>Agaricomycotina</taxon>
        <taxon>Agaricomycetes</taxon>
        <taxon>Gloeophyllales</taxon>
        <taxon>Gloeophyllaceae</taxon>
        <taxon>Neolentinus</taxon>
    </lineage>
</organism>
<dbReference type="Pfam" id="PF12770">
    <property type="entry name" value="CHAT"/>
    <property type="match status" value="1"/>
</dbReference>
<accession>A0A165RVK6</accession>
<dbReference type="AlphaFoldDB" id="A0A165RVK6"/>
<evidence type="ECO:0000259" key="1">
    <source>
        <dbReference type="Pfam" id="PF12770"/>
    </source>
</evidence>
<keyword evidence="3" id="KW-1185">Reference proteome</keyword>
<dbReference type="OrthoDB" id="9991317at2759"/>
<evidence type="ECO:0000313" key="3">
    <source>
        <dbReference type="Proteomes" id="UP000076761"/>
    </source>
</evidence>
<dbReference type="InterPro" id="IPR024983">
    <property type="entry name" value="CHAT_dom"/>
</dbReference>
<dbReference type="Proteomes" id="UP000076761">
    <property type="component" value="Unassembled WGS sequence"/>
</dbReference>